<dbReference type="OrthoDB" id="9815923at2"/>
<comment type="caution">
    <text evidence="3">The sequence shown here is derived from an EMBL/GenBank/DDBJ whole genome shotgun (WGS) entry which is preliminary data.</text>
</comment>
<dbReference type="PANTHER" id="PTHR43630:SF2">
    <property type="entry name" value="GLYCOSYLTRANSFERASE"/>
    <property type="match status" value="1"/>
</dbReference>
<dbReference type="PATRIC" id="fig|54915.3.peg.5082"/>
<reference evidence="3" key="2">
    <citation type="submission" date="2015-07" db="EMBL/GenBank/DDBJ databases">
        <title>MeaNS - Measles Nucleotide Surveillance Program.</title>
        <authorList>
            <person name="Tran T."/>
            <person name="Druce J."/>
        </authorList>
    </citation>
    <scope>NUCLEOTIDE SEQUENCE</scope>
    <source>
        <strain evidence="3">DSM 9887</strain>
    </source>
</reference>
<keyword evidence="3" id="KW-0808">Transferase</keyword>
<reference evidence="2 5" key="3">
    <citation type="submission" date="2019-06" db="EMBL/GenBank/DDBJ databases">
        <title>Whole genome shotgun sequence of Brevibacillus reuszeri NBRC 15719.</title>
        <authorList>
            <person name="Hosoyama A."/>
            <person name="Uohara A."/>
            <person name="Ohji S."/>
            <person name="Ichikawa N."/>
        </authorList>
    </citation>
    <scope>NUCLEOTIDE SEQUENCE [LARGE SCALE GENOMIC DNA]</scope>
    <source>
        <strain evidence="2 5">NBRC 15719</strain>
    </source>
</reference>
<dbReference type="Gene3D" id="1.25.40.10">
    <property type="entry name" value="Tetratricopeptide repeat domain"/>
    <property type="match status" value="1"/>
</dbReference>
<organism evidence="3 4">
    <name type="scientific">Brevibacillus reuszeri</name>
    <dbReference type="NCBI Taxonomy" id="54915"/>
    <lineage>
        <taxon>Bacteria</taxon>
        <taxon>Bacillati</taxon>
        <taxon>Bacillota</taxon>
        <taxon>Bacilli</taxon>
        <taxon>Bacillales</taxon>
        <taxon>Paenibacillaceae</taxon>
        <taxon>Brevibacillus</taxon>
    </lineage>
</organism>
<proteinExistence type="predicted"/>
<evidence type="ECO:0000313" key="3">
    <source>
        <dbReference type="EMBL" id="KNB69937.1"/>
    </source>
</evidence>
<dbReference type="Gene3D" id="3.90.550.10">
    <property type="entry name" value="Spore Coat Polysaccharide Biosynthesis Protein SpsA, Chain A"/>
    <property type="match status" value="1"/>
</dbReference>
<evidence type="ECO:0000313" key="5">
    <source>
        <dbReference type="Proteomes" id="UP000319578"/>
    </source>
</evidence>
<dbReference type="Proteomes" id="UP000036834">
    <property type="component" value="Unassembled WGS sequence"/>
</dbReference>
<dbReference type="SUPFAM" id="SSF53448">
    <property type="entry name" value="Nucleotide-diphospho-sugar transferases"/>
    <property type="match status" value="1"/>
</dbReference>
<dbReference type="EMBL" id="LGIQ01000011">
    <property type="protein sequence ID" value="KNB69937.1"/>
    <property type="molecule type" value="Genomic_DNA"/>
</dbReference>
<dbReference type="Proteomes" id="UP000319578">
    <property type="component" value="Unassembled WGS sequence"/>
</dbReference>
<sequence length="370" mass="42731">MTPPLISLCLIVKDEAHQIEKCLQSVLSVIDEIIVVDTGSTDGTQEICRQYGAKVIEVPWENSFAKARNIGLQHAVGEWILWMDADEELSGDDQDVLRQAVISSKSNALFLKVIHYLGAKKEEASPQHSFRLAQIRLFRNKKGFRFEKDIHETIIWPDGADLTQLVPLLPVEIHHFGFMDDSISYKQKVQRNIELLLREQEKPDHEPWCEYHLANELYRAGKWEQAFALVNIAIEGFLTKKQLPPSLLYQLKYEILFRHGSMRGAWPGIERAIQLYPNYVDLHFYKGVFLMEHEMYEEAINVFEHCLTLGEEHWEHLSLRGMGSFYAFSYLGSCMERLGKKPEAEVYHQFSAGLVQENWPKPALSIANEE</sequence>
<dbReference type="RefSeq" id="WP_049741975.1">
    <property type="nucleotide sequence ID" value="NZ_BJON01000009.1"/>
</dbReference>
<dbReference type="STRING" id="54915.ADS79_29335"/>
<reference evidence="4" key="1">
    <citation type="submission" date="2015-07" db="EMBL/GenBank/DDBJ databases">
        <title>Genome sequencing project for genomic taxonomy and phylogenomics of Bacillus-like bacteria.</title>
        <authorList>
            <person name="Liu B."/>
            <person name="Wang J."/>
            <person name="Zhu Y."/>
            <person name="Liu G."/>
            <person name="Chen Q."/>
            <person name="Chen Z."/>
            <person name="Lan J."/>
            <person name="Che J."/>
            <person name="Ge C."/>
            <person name="Shi H."/>
            <person name="Pan Z."/>
            <person name="Liu X."/>
        </authorList>
    </citation>
    <scope>NUCLEOTIDE SEQUENCE [LARGE SCALE GENOMIC DNA]</scope>
    <source>
        <strain evidence="4">DSM 9887</strain>
    </source>
</reference>
<keyword evidence="5" id="KW-1185">Reference proteome</keyword>
<dbReference type="InterPro" id="IPR001173">
    <property type="entry name" value="Glyco_trans_2-like"/>
</dbReference>
<dbReference type="EMBL" id="BJON01000009">
    <property type="protein sequence ID" value="GED68705.1"/>
    <property type="molecule type" value="Genomic_DNA"/>
</dbReference>
<protein>
    <submittedName>
        <fullName evidence="3">Glycosyl transferase</fullName>
    </submittedName>
</protein>
<accession>A0A0K9YMR8</accession>
<dbReference type="SUPFAM" id="SSF48452">
    <property type="entry name" value="TPR-like"/>
    <property type="match status" value="1"/>
</dbReference>
<feature type="domain" description="Glycosyltransferase 2-like" evidence="1">
    <location>
        <begin position="7"/>
        <end position="129"/>
    </location>
</feature>
<dbReference type="Pfam" id="PF00535">
    <property type="entry name" value="Glycos_transf_2"/>
    <property type="match status" value="1"/>
</dbReference>
<evidence type="ECO:0000313" key="4">
    <source>
        <dbReference type="Proteomes" id="UP000036834"/>
    </source>
</evidence>
<dbReference type="AlphaFoldDB" id="A0A0K9YMR8"/>
<dbReference type="GO" id="GO:0016740">
    <property type="term" value="F:transferase activity"/>
    <property type="evidence" value="ECO:0007669"/>
    <property type="project" value="UniProtKB-KW"/>
</dbReference>
<evidence type="ECO:0000313" key="2">
    <source>
        <dbReference type="EMBL" id="GED68705.1"/>
    </source>
</evidence>
<gene>
    <name evidence="3" type="ORF">ADS79_29335</name>
    <name evidence="2" type="ORF">BRE01_24070</name>
</gene>
<dbReference type="InterPro" id="IPR029044">
    <property type="entry name" value="Nucleotide-diphossugar_trans"/>
</dbReference>
<dbReference type="PANTHER" id="PTHR43630">
    <property type="entry name" value="POLY-BETA-1,6-N-ACETYL-D-GLUCOSAMINE SYNTHASE"/>
    <property type="match status" value="1"/>
</dbReference>
<dbReference type="CDD" id="cd02511">
    <property type="entry name" value="Beta4Glucosyltransferase"/>
    <property type="match status" value="1"/>
</dbReference>
<evidence type="ECO:0000259" key="1">
    <source>
        <dbReference type="Pfam" id="PF00535"/>
    </source>
</evidence>
<dbReference type="InterPro" id="IPR011990">
    <property type="entry name" value="TPR-like_helical_dom_sf"/>
</dbReference>
<name>A0A0K9YMR8_9BACL</name>